<feature type="transmembrane region" description="Helical" evidence="8">
    <location>
        <begin position="275"/>
        <end position="296"/>
    </location>
</feature>
<dbReference type="OrthoDB" id="9761056at2"/>
<evidence type="ECO:0000313" key="10">
    <source>
        <dbReference type="Proteomes" id="UP000280444"/>
    </source>
</evidence>
<keyword evidence="10" id="KW-1185">Reference proteome</keyword>
<proteinExistence type="inferred from homology"/>
<dbReference type="NCBIfam" id="TIGR00795">
    <property type="entry name" value="lctP"/>
    <property type="match status" value="1"/>
</dbReference>
<keyword evidence="6 8" id="KW-1133">Transmembrane helix</keyword>
<dbReference type="GO" id="GO:0015129">
    <property type="term" value="F:lactate transmembrane transporter activity"/>
    <property type="evidence" value="ECO:0007669"/>
    <property type="project" value="UniProtKB-UniRule"/>
</dbReference>
<evidence type="ECO:0000256" key="7">
    <source>
        <dbReference type="ARBA" id="ARBA00023136"/>
    </source>
</evidence>
<gene>
    <name evidence="9" type="ORF">EII11_03725</name>
</gene>
<feature type="transmembrane region" description="Helical" evidence="8">
    <location>
        <begin position="164"/>
        <end position="183"/>
    </location>
</feature>
<feature type="transmembrane region" description="Helical" evidence="8">
    <location>
        <begin position="450"/>
        <end position="471"/>
    </location>
</feature>
<keyword evidence="3 8" id="KW-0813">Transport</keyword>
<feature type="transmembrane region" description="Helical" evidence="8">
    <location>
        <begin position="65"/>
        <end position="84"/>
    </location>
</feature>
<evidence type="ECO:0000313" key="9">
    <source>
        <dbReference type="EMBL" id="RRC95965.1"/>
    </source>
</evidence>
<organism evidence="9 10">
    <name type="scientific">Schaalia canis</name>
    <dbReference type="NCBI Taxonomy" id="100469"/>
    <lineage>
        <taxon>Bacteria</taxon>
        <taxon>Bacillati</taxon>
        <taxon>Actinomycetota</taxon>
        <taxon>Actinomycetes</taxon>
        <taxon>Actinomycetales</taxon>
        <taxon>Actinomycetaceae</taxon>
        <taxon>Schaalia</taxon>
    </lineage>
</organism>
<dbReference type="PANTHER" id="PTHR30003:SF0">
    <property type="entry name" value="GLYCOLATE PERMEASE GLCA-RELATED"/>
    <property type="match status" value="1"/>
</dbReference>
<evidence type="ECO:0000256" key="2">
    <source>
        <dbReference type="ARBA" id="ARBA00010100"/>
    </source>
</evidence>
<reference evidence="9 10" key="1">
    <citation type="submission" date="2018-11" db="EMBL/GenBank/DDBJ databases">
        <title>Genomes From Bacteria Associated with the Canine Oral Cavity: a Test Case for Automated Genome-Based Taxonomic Assignment.</title>
        <authorList>
            <person name="Coil D.A."/>
            <person name="Jospin G."/>
            <person name="Darling A.E."/>
            <person name="Wallis C."/>
            <person name="Davis I.J."/>
            <person name="Harris S."/>
            <person name="Eisen J.A."/>
            <person name="Holcombe L.J."/>
            <person name="O'Flynn C."/>
        </authorList>
    </citation>
    <scope>NUCLEOTIDE SEQUENCE [LARGE SCALE GENOMIC DNA]</scope>
    <source>
        <strain evidence="9 10">OH770</strain>
    </source>
</reference>
<dbReference type="GO" id="GO:0005886">
    <property type="term" value="C:plasma membrane"/>
    <property type="evidence" value="ECO:0007669"/>
    <property type="project" value="UniProtKB-SubCell"/>
</dbReference>
<dbReference type="InterPro" id="IPR003804">
    <property type="entry name" value="Lactate_perm"/>
</dbReference>
<feature type="transmembrane region" description="Helical" evidence="8">
    <location>
        <begin position="248"/>
        <end position="269"/>
    </location>
</feature>
<dbReference type="EMBL" id="RQZF01000002">
    <property type="protein sequence ID" value="RRC95965.1"/>
    <property type="molecule type" value="Genomic_DNA"/>
</dbReference>
<dbReference type="PANTHER" id="PTHR30003">
    <property type="entry name" value="L-LACTATE PERMEASE"/>
    <property type="match status" value="1"/>
</dbReference>
<keyword evidence="4 8" id="KW-1003">Cell membrane</keyword>
<evidence type="ECO:0000256" key="4">
    <source>
        <dbReference type="ARBA" id="ARBA00022475"/>
    </source>
</evidence>
<dbReference type="AlphaFoldDB" id="A0A3P1SGU3"/>
<feature type="transmembrane region" description="Helical" evidence="8">
    <location>
        <begin position="96"/>
        <end position="118"/>
    </location>
</feature>
<keyword evidence="7 8" id="KW-0472">Membrane</keyword>
<evidence type="ECO:0000256" key="8">
    <source>
        <dbReference type="RuleBase" id="RU365092"/>
    </source>
</evidence>
<evidence type="ECO:0000256" key="6">
    <source>
        <dbReference type="ARBA" id="ARBA00022989"/>
    </source>
</evidence>
<feature type="transmembrane region" description="Helical" evidence="8">
    <location>
        <begin position="547"/>
        <end position="567"/>
    </location>
</feature>
<feature type="transmembrane region" description="Helical" evidence="8">
    <location>
        <begin position="423"/>
        <end position="444"/>
    </location>
</feature>
<dbReference type="RefSeq" id="WP_124868725.1">
    <property type="nucleotide sequence ID" value="NZ_RQZF01000002.1"/>
</dbReference>
<comment type="subcellular location">
    <subcellularLocation>
        <location evidence="1 8">Cell membrane</location>
        <topology evidence="1 8">Multi-pass membrane protein</topology>
    </subcellularLocation>
</comment>
<feature type="transmembrane region" description="Helical" evidence="8">
    <location>
        <begin position="385"/>
        <end position="402"/>
    </location>
</feature>
<comment type="caution">
    <text evidence="9">The sequence shown here is derived from an EMBL/GenBank/DDBJ whole genome shotgun (WGS) entry which is preliminary data.</text>
</comment>
<accession>A0A3P1SGU3</accession>
<feature type="transmembrane region" description="Helical" evidence="8">
    <location>
        <begin position="214"/>
        <end position="236"/>
    </location>
</feature>
<evidence type="ECO:0000256" key="3">
    <source>
        <dbReference type="ARBA" id="ARBA00022448"/>
    </source>
</evidence>
<keyword evidence="5 8" id="KW-0812">Transmembrane</keyword>
<name>A0A3P1SGU3_9ACTO</name>
<protein>
    <recommendedName>
        <fullName evidence="8">L-lactate permease</fullName>
    </recommendedName>
</protein>
<dbReference type="GO" id="GO:0015295">
    <property type="term" value="F:solute:proton symporter activity"/>
    <property type="evidence" value="ECO:0007669"/>
    <property type="project" value="TreeGrafter"/>
</dbReference>
<feature type="transmembrane region" description="Helical" evidence="8">
    <location>
        <begin position="39"/>
        <end position="58"/>
    </location>
</feature>
<comment type="function">
    <text evidence="8">Uptake of L-lactate across the membrane. Can also transport D-lactate and glycolate.</text>
</comment>
<evidence type="ECO:0000256" key="1">
    <source>
        <dbReference type="ARBA" id="ARBA00004651"/>
    </source>
</evidence>
<dbReference type="Proteomes" id="UP000280444">
    <property type="component" value="Unassembled WGS sequence"/>
</dbReference>
<comment type="similarity">
    <text evidence="2 8">Belongs to the lactate permease family.</text>
</comment>
<sequence>MNLHAATAVLSTATANTAIEAALPAGFTPSTTAVAGNVWLTALVGVIPLLLFFVLLGVFKVKTHWCSLASLAVAIILAVVAFGMPLPLTLLSATQGVALGLVPIIYIIVAAVWLYSLTEKSGRSNDLRAVFNSIGKGDMRAQALIVSFSFCGLLEGLAGFGAPVAITGAMLVALGVPAIKAAVLTVVGNAINVGFGAMAIPITTAGRLGGENPLYVGALMGRLSWILAAFIPLILLGIMDGTRGIRQLWPLALVAGAATAIGHFFTPTFSYELTAVTASLLGLAASALFLLVWTPITPEEERSHVDTTNAPDRQRIALALLPYILVVVVIGFTKLWRVGVDVDALLKSTDVKIQWPGLYGELLTTSGEPSGSAIYTLQILSNPGTWIFVTGLIVAVVYAAYGKPGSFEMPLSRSLAALPQTIYNLRLSLLTIALVMALAFVMNFSGQTSAIGAALAATGAAFAFLSPLLGWTGTAVAGSATSAGALFANLQATAAAGANLEPGVLLAGNTIGGGLGKIVSPQNLTVAATAIGEPGSEAEILRKAAPFSIALVLTLCVLVFMASQGWFGSYLPDPTAFPNGAGV</sequence>
<dbReference type="Pfam" id="PF02652">
    <property type="entry name" value="Lactate_perm"/>
    <property type="match status" value="1"/>
</dbReference>
<feature type="transmembrane region" description="Helical" evidence="8">
    <location>
        <begin position="316"/>
        <end position="336"/>
    </location>
</feature>
<feature type="transmembrane region" description="Helical" evidence="8">
    <location>
        <begin position="190"/>
        <end position="208"/>
    </location>
</feature>
<evidence type="ECO:0000256" key="5">
    <source>
        <dbReference type="ARBA" id="ARBA00022692"/>
    </source>
</evidence>